<accession>Q6XUR2</accession>
<dbReference type="AlphaFoldDB" id="Q6XUR2"/>
<evidence type="ECO:0000313" key="1">
    <source>
        <dbReference type="EMBL" id="AAP44223.1"/>
    </source>
</evidence>
<name>Q6XUR2_PSEPU</name>
<protein>
    <submittedName>
        <fullName evidence="1">Uncharacterized protein</fullName>
    </submittedName>
</protein>
<gene>
    <name evidence="1" type="ORF">ND092</name>
</gene>
<dbReference type="KEGG" id="ppi:ND092"/>
<keyword evidence="1" id="KW-0614">Plasmid</keyword>
<geneLocation type="plasmid" evidence="2">
    <name>pnd6-1</name>
</geneLocation>
<organism evidence="1 2">
    <name type="scientific">Pseudomonas putida ND6</name>
    <dbReference type="NCBI Taxonomy" id="231023"/>
    <lineage>
        <taxon>Bacteria</taxon>
        <taxon>Pseudomonadati</taxon>
        <taxon>Pseudomonadota</taxon>
        <taxon>Gammaproteobacteria</taxon>
        <taxon>Pseudomonadales</taxon>
        <taxon>Pseudomonadaceae</taxon>
        <taxon>Pseudomonas</taxon>
    </lineage>
</organism>
<dbReference type="EMBL" id="AY208917">
    <property type="protein sequence ID" value="AAP44223.1"/>
    <property type="molecule type" value="Genomic_DNA"/>
</dbReference>
<dbReference type="Proteomes" id="UP000005268">
    <property type="component" value="Plasmid pND6-1"/>
</dbReference>
<sequence>MVDEFLHRPHDFFVGVRLGVGVVGLSESFLDLAGHPRIFFRPQRLLHAQRRLPKQVQQAEQPHVIGGDDVLSNPLLDHLAGPMRLWRRRALVAGWEFCFFSDSRPSDSRWTGSFAHPLAQQTLFQGGALLRIASLVVGNAIRRGGLALDGPVGAAILTHRPDVADLVFQ</sequence>
<reference evidence="1 2" key="1">
    <citation type="journal article" date="2004" name="Gene">
        <title>Complete nucleotide sequence and organization of the naphthalene catabolic plasmid pND6-1 from Pseudomonas sp. strain ND6.</title>
        <authorList>
            <person name="Li W."/>
            <person name="Shi J."/>
            <person name="Wang X."/>
            <person name="Han Y."/>
            <person name="Tong W."/>
            <person name="Ma L."/>
            <person name="Liu B."/>
            <person name="Cai B."/>
        </authorList>
    </citation>
    <scope>NUCLEOTIDE SEQUENCE [LARGE SCALE GENOMIC DNA]</scope>
    <source>
        <strain evidence="1 2">ND6</strain>
        <plasmid evidence="2">pnd6-1</plasmid>
    </source>
</reference>
<evidence type="ECO:0000313" key="2">
    <source>
        <dbReference type="Proteomes" id="UP000005268"/>
    </source>
</evidence>
<proteinExistence type="predicted"/>